<organism evidence="2 3">
    <name type="scientific">Methylorubrum extorquens (strain DSM 6343 / CIP 106787 / DM4)</name>
    <name type="common">Methylobacterium extorquens</name>
    <dbReference type="NCBI Taxonomy" id="661410"/>
    <lineage>
        <taxon>Bacteria</taxon>
        <taxon>Pseudomonadati</taxon>
        <taxon>Pseudomonadota</taxon>
        <taxon>Alphaproteobacteria</taxon>
        <taxon>Hyphomicrobiales</taxon>
        <taxon>Methylobacteriaceae</taxon>
        <taxon>Methylorubrum</taxon>
    </lineage>
</organism>
<dbReference type="GeneID" id="72992779"/>
<geneLocation type="plasmid" evidence="2 3">
    <name>p1METDI</name>
</geneLocation>
<dbReference type="HOGENOM" id="CLU_073301_0_0_5"/>
<feature type="region of interest" description="Disordered" evidence="1">
    <location>
        <begin position="278"/>
        <end position="328"/>
    </location>
</feature>
<feature type="compositionally biased region" description="Pro residues" evidence="1">
    <location>
        <begin position="319"/>
        <end position="328"/>
    </location>
</feature>
<dbReference type="AlphaFoldDB" id="C7CN64"/>
<gene>
    <name evidence="2" type="ORF">METD_P1METDI0105</name>
</gene>
<dbReference type="KEGG" id="mdi:p1METDI0105"/>
<name>C7CN64_METED</name>
<dbReference type="EMBL" id="FP103043">
    <property type="protein sequence ID" value="CAX17094.1"/>
    <property type="molecule type" value="Genomic_DNA"/>
</dbReference>
<protein>
    <submittedName>
        <fullName evidence="2">Uncharacterized protein</fullName>
    </submittedName>
</protein>
<evidence type="ECO:0000313" key="2">
    <source>
        <dbReference type="EMBL" id="CAX17094.1"/>
    </source>
</evidence>
<evidence type="ECO:0000256" key="1">
    <source>
        <dbReference type="SAM" id="MobiDB-lite"/>
    </source>
</evidence>
<dbReference type="RefSeq" id="WP_012778828.1">
    <property type="nucleotide sequence ID" value="NC_012987.1"/>
</dbReference>
<reference evidence="3" key="1">
    <citation type="journal article" date="2009" name="PLoS ONE">
        <title>Methylobacterium genome sequences: a reference blueprint to investigate microbial metabolism of C1 compounds from natural and industrial sources.</title>
        <authorList>
            <person name="Vuilleumier S."/>
            <person name="Chistoserdova L."/>
            <person name="Lee M.-C."/>
            <person name="Bringel F."/>
            <person name="Lajus A."/>
            <person name="Zhou Y."/>
            <person name="Gourion B."/>
            <person name="Barbe V."/>
            <person name="Chang J."/>
            <person name="Cruveiller S."/>
            <person name="Dossat C."/>
            <person name="Gillett W."/>
            <person name="Gruffaz C."/>
            <person name="Haugen E."/>
            <person name="Hourcade E."/>
            <person name="Levy R."/>
            <person name="Mangenot S."/>
            <person name="Muller E."/>
            <person name="Nadalig T."/>
            <person name="Pagni M."/>
            <person name="Penny C."/>
            <person name="Peyraud R."/>
            <person name="Robinson D.G."/>
            <person name="Roche D."/>
            <person name="Rouy Z."/>
            <person name="Saenampechek C."/>
            <person name="Salvignol G."/>
            <person name="Vallenet D."/>
            <person name="Wu Z."/>
            <person name="Marx C.J."/>
            <person name="Vorholt J.A."/>
            <person name="Olson M.V."/>
            <person name="Kaul R."/>
            <person name="Weissenbach J."/>
            <person name="Medigue C."/>
            <person name="Lidstrom M.E."/>
        </authorList>
    </citation>
    <scope>NUCLEOTIDE SEQUENCE [LARGE SCALE GENOMIC DNA]</scope>
    <source>
        <strain evidence="3">DSM 6343 / CIP 106787 / DM4</strain>
        <plasmid evidence="3">p1METDI</plasmid>
    </source>
</reference>
<evidence type="ECO:0000313" key="3">
    <source>
        <dbReference type="Proteomes" id="UP000008070"/>
    </source>
</evidence>
<keyword evidence="2" id="KW-0614">Plasmid</keyword>
<sequence length="328" mass="36695">MRFKSWPRPTPFEDTPRKRAAYRRKREREQAALPLFAPAIAERQLCVAEEMVRRTGQWERQQQEGRRQRAASWRRVRARLFALEGARRRAIRALWRVCPYPADPSYFGTLLHEIATGRIDPERPPWGAAHALNPRTTPNPAGFAEAFRQIGQRTVGGGRKTVGADERLFCGNLGSGILFLTTRVRLIEPNESFYTSSSHRLRDSHVGSSGHWADIEVRGPCSDEEFRRITRLARAADTRPVVMRRIDPIAGRPGREIERSAPTVTGADADLPAFQARQFDRDLRPEPNPPSERAPGPMAGDVIGVATMAAKQDAGSCPYPGPSPNPPP</sequence>
<accession>C7CN64</accession>
<dbReference type="Proteomes" id="UP000008070">
    <property type="component" value="Plasmid p1METDI"/>
</dbReference>
<feature type="region of interest" description="Disordered" evidence="1">
    <location>
        <begin position="1"/>
        <end position="26"/>
    </location>
</feature>
<proteinExistence type="predicted"/>